<dbReference type="OrthoDB" id="4411364at2"/>
<dbReference type="EMBL" id="CP005286">
    <property type="protein sequence ID" value="AJE33850.1"/>
    <property type="molecule type" value="Genomic_DNA"/>
</dbReference>
<dbReference type="KEGG" id="chm:B842_10005"/>
<accession>A0A0B5D4E8</accession>
<keyword evidence="1" id="KW-0812">Transmembrane</keyword>
<keyword evidence="3" id="KW-1185">Reference proteome</keyword>
<evidence type="ECO:0000313" key="2">
    <source>
        <dbReference type="EMBL" id="AJE33850.1"/>
    </source>
</evidence>
<organism evidence="2 3">
    <name type="scientific">Corynebacterium humireducens NBRC 106098 = DSM 45392</name>
    <dbReference type="NCBI Taxonomy" id="1223515"/>
    <lineage>
        <taxon>Bacteria</taxon>
        <taxon>Bacillati</taxon>
        <taxon>Actinomycetota</taxon>
        <taxon>Actinomycetes</taxon>
        <taxon>Mycobacteriales</taxon>
        <taxon>Corynebacteriaceae</taxon>
        <taxon>Corynebacterium</taxon>
    </lineage>
</organism>
<evidence type="ECO:0000313" key="3">
    <source>
        <dbReference type="Proteomes" id="UP000031524"/>
    </source>
</evidence>
<gene>
    <name evidence="2" type="ORF">B842_10005</name>
</gene>
<feature type="transmembrane region" description="Helical" evidence="1">
    <location>
        <begin position="30"/>
        <end position="48"/>
    </location>
</feature>
<dbReference type="Proteomes" id="UP000031524">
    <property type="component" value="Chromosome"/>
</dbReference>
<sequence>MRALYLGLAAALCVAALVFKFSGAPNLTSVIALLLAGAFLVLGLKAAAAGREAAPIELDEEKRTTLRGMLDRGDEGAAVRQVQLWFRDATPETARAAVQELK</sequence>
<evidence type="ECO:0000256" key="1">
    <source>
        <dbReference type="SAM" id="Phobius"/>
    </source>
</evidence>
<protein>
    <submittedName>
        <fullName evidence="2">Uncharacterized protein</fullName>
    </submittedName>
</protein>
<dbReference type="HOGENOM" id="CLU_163887_0_0_11"/>
<dbReference type="STRING" id="1223515.B842_10005"/>
<dbReference type="RefSeq" id="WP_040086497.1">
    <property type="nucleotide sequence ID" value="NZ_BCSU01000005.1"/>
</dbReference>
<proteinExistence type="predicted"/>
<reference evidence="2 3" key="1">
    <citation type="submission" date="2013-04" db="EMBL/GenBank/DDBJ databases">
        <title>Complete genome sequence of Corynebacterium humireducens DSM 45392(T), isolated from a wastewater-fed microbial fuel cell.</title>
        <authorList>
            <person name="Ruckert C."/>
            <person name="Albersmeier A."/>
            <person name="Kalinowski J."/>
        </authorList>
    </citation>
    <scope>NUCLEOTIDE SEQUENCE [LARGE SCALE GENOMIC DNA]</scope>
    <source>
        <strain evidence="3">MFC-5</strain>
    </source>
</reference>
<name>A0A0B5D4E8_9CORY</name>
<dbReference type="AlphaFoldDB" id="A0A0B5D4E8"/>
<keyword evidence="1" id="KW-1133">Transmembrane helix</keyword>
<keyword evidence="1" id="KW-0472">Membrane</keyword>